<dbReference type="EC" id="1.13.11.-" evidence="9"/>
<dbReference type="GO" id="GO:0031408">
    <property type="term" value="P:oxylipin biosynthetic process"/>
    <property type="evidence" value="ECO:0007669"/>
    <property type="project" value="UniProtKB-UniRule"/>
</dbReference>
<dbReference type="PROSITE" id="PS51393">
    <property type="entry name" value="LIPOXYGENASE_3"/>
    <property type="match status" value="1"/>
</dbReference>
<dbReference type="Gene3D" id="1.20.245.10">
    <property type="entry name" value="Lipoxygenase-1, Domain 5"/>
    <property type="match status" value="1"/>
</dbReference>
<keyword evidence="9" id="KW-0276">Fatty acid metabolism</keyword>
<dbReference type="GO" id="GO:0005737">
    <property type="term" value="C:cytoplasm"/>
    <property type="evidence" value="ECO:0007669"/>
    <property type="project" value="UniProtKB-SubCell"/>
</dbReference>
<evidence type="ECO:0000256" key="3">
    <source>
        <dbReference type="ARBA" id="ARBA00022490"/>
    </source>
</evidence>
<evidence type="ECO:0000256" key="8">
    <source>
        <dbReference type="RuleBase" id="RU003974"/>
    </source>
</evidence>
<dbReference type="GO" id="GO:0046872">
    <property type="term" value="F:metal ion binding"/>
    <property type="evidence" value="ECO:0007669"/>
    <property type="project" value="UniProtKB-UniRule"/>
</dbReference>
<dbReference type="SUPFAM" id="SSF48484">
    <property type="entry name" value="Lipoxigenase"/>
    <property type="match status" value="1"/>
</dbReference>
<evidence type="ECO:0000313" key="11">
    <source>
        <dbReference type="EMBL" id="KAF7825888.1"/>
    </source>
</evidence>
<organism evidence="11 12">
    <name type="scientific">Senna tora</name>
    <dbReference type="NCBI Taxonomy" id="362788"/>
    <lineage>
        <taxon>Eukaryota</taxon>
        <taxon>Viridiplantae</taxon>
        <taxon>Streptophyta</taxon>
        <taxon>Embryophyta</taxon>
        <taxon>Tracheophyta</taxon>
        <taxon>Spermatophyta</taxon>
        <taxon>Magnoliopsida</taxon>
        <taxon>eudicotyledons</taxon>
        <taxon>Gunneridae</taxon>
        <taxon>Pentapetalae</taxon>
        <taxon>rosids</taxon>
        <taxon>fabids</taxon>
        <taxon>Fabales</taxon>
        <taxon>Fabaceae</taxon>
        <taxon>Caesalpinioideae</taxon>
        <taxon>Cassia clade</taxon>
        <taxon>Senna</taxon>
    </lineage>
</organism>
<dbReference type="OrthoDB" id="407298at2759"/>
<evidence type="ECO:0000256" key="4">
    <source>
        <dbReference type="ARBA" id="ARBA00022723"/>
    </source>
</evidence>
<keyword evidence="9" id="KW-0275">Fatty acid biosynthesis</keyword>
<dbReference type="Gene3D" id="4.10.372.10">
    <property type="entry name" value="Lipoxygenase-1, Domain 3"/>
    <property type="match status" value="1"/>
</dbReference>
<dbReference type="Proteomes" id="UP000634136">
    <property type="component" value="Unassembled WGS sequence"/>
</dbReference>
<dbReference type="InterPro" id="IPR020834">
    <property type="entry name" value="LipOase_CS"/>
</dbReference>
<evidence type="ECO:0000256" key="5">
    <source>
        <dbReference type="ARBA" id="ARBA00022964"/>
    </source>
</evidence>
<gene>
    <name evidence="11" type="ORF">G2W53_017052</name>
</gene>
<protein>
    <recommendedName>
        <fullName evidence="9">Lipoxygenase</fullName>
        <ecNumber evidence="9">1.13.11.-</ecNumber>
    </recommendedName>
</protein>
<keyword evidence="4 8" id="KW-0479">Metal-binding</keyword>
<comment type="cofactor">
    <cofactor evidence="1 8">
        <name>Fe cation</name>
        <dbReference type="ChEBI" id="CHEBI:24875"/>
    </cofactor>
</comment>
<dbReference type="PRINTS" id="PR00468">
    <property type="entry name" value="PLTLPOXGNASE"/>
</dbReference>
<dbReference type="InterPro" id="IPR020833">
    <property type="entry name" value="LipOase_Fe_BS"/>
</dbReference>
<dbReference type="GO" id="GO:0006633">
    <property type="term" value="P:fatty acid biosynthetic process"/>
    <property type="evidence" value="ECO:0007669"/>
    <property type="project" value="UniProtKB-KW"/>
</dbReference>
<dbReference type="Pfam" id="PF00305">
    <property type="entry name" value="Lipoxygenase"/>
    <property type="match status" value="1"/>
</dbReference>
<evidence type="ECO:0000256" key="2">
    <source>
        <dbReference type="ARBA" id="ARBA00004496"/>
    </source>
</evidence>
<dbReference type="InterPro" id="IPR013819">
    <property type="entry name" value="LipOase_C"/>
</dbReference>
<sequence length="675" mass="77366">MKTKISSLLAPKRSHHSAQQQQKIILKGTLVILQNHGQSLPAKSVSLQIYSGTEVDPKPSIESRPESIIWSIYVPPDERCSPRKLKELQENSVQAIVHFLIPEAKSLFEHNSHSFQSFEEIINMFSGKRNQRIEGRFKERMKNILVHELHKAITHASHKTSVQYPLPQIISEDECAWMDDMEFGRQMLAGVHPVRIQRLKRFPPQSKNGVYSSIKPSDIEQNLDGCTLQLALQQRRIFILDHHDYLIPFLNRINKNGVCAYASRTLLFLRDDDMLKPIAIELSLSGLALGSEIHRVFLPAKEGVEAALWQLAKAHVAANDTLYHQLISHWLHTHAVVEPFIIATRRQLSVMHPIHRMLNPHFRDTIHINALARCIIVNSEGMFEKTLLSSEISMELSSEFYKEWRFYEQGLPADLLKRGVAIKDTNVNNPTGIQLLLEDYPYATDGLEIWVSIKQWVNDFCSFFYKDDNAVTSDVELQAWWAEIRDVGHGDKRNELWWNQMTTLPNLVEALTTLIWIASALHASLNYGQYAYCGYPPARPTLCRKFIPQEGTPEFGEFLKDPDKFFLQMLPGRFETSLAVALVHVLSRHASDEVYLGCQPSSEWIDNEEVRKRFAQFNEELKKIQTRILSRNNDHKLKNRRGPAKMAYNLLCPDISSSRSKGVIMGRGIPNSISI</sequence>
<dbReference type="GO" id="GO:0034440">
    <property type="term" value="P:lipid oxidation"/>
    <property type="evidence" value="ECO:0007669"/>
    <property type="project" value="InterPro"/>
</dbReference>
<dbReference type="PROSITE" id="PS00081">
    <property type="entry name" value="LIPOXYGENASE_2"/>
    <property type="match status" value="1"/>
</dbReference>
<evidence type="ECO:0000256" key="6">
    <source>
        <dbReference type="ARBA" id="ARBA00023002"/>
    </source>
</evidence>
<dbReference type="InterPro" id="IPR001246">
    <property type="entry name" value="LipOase_plant"/>
</dbReference>
<name>A0A834WM20_9FABA</name>
<keyword evidence="5 8" id="KW-0223">Dioxygenase</keyword>
<evidence type="ECO:0000256" key="1">
    <source>
        <dbReference type="ARBA" id="ARBA00001962"/>
    </source>
</evidence>
<reference evidence="11" key="1">
    <citation type="submission" date="2020-09" db="EMBL/GenBank/DDBJ databases">
        <title>Genome-Enabled Discovery of Anthraquinone Biosynthesis in Senna tora.</title>
        <authorList>
            <person name="Kang S.-H."/>
            <person name="Pandey R.P."/>
            <person name="Lee C.-M."/>
            <person name="Sim J.-S."/>
            <person name="Jeong J.-T."/>
            <person name="Choi B.-S."/>
            <person name="Jung M."/>
            <person name="Ginzburg D."/>
            <person name="Zhao K."/>
            <person name="Won S.Y."/>
            <person name="Oh T.-J."/>
            <person name="Yu Y."/>
            <person name="Kim N.-H."/>
            <person name="Lee O.R."/>
            <person name="Lee T.-H."/>
            <person name="Bashyal P."/>
            <person name="Kim T.-S."/>
            <person name="Lee W.-H."/>
            <person name="Kawkins C."/>
            <person name="Kim C.-K."/>
            <person name="Kim J.S."/>
            <person name="Ahn B.O."/>
            <person name="Rhee S.Y."/>
            <person name="Sohng J.K."/>
        </authorList>
    </citation>
    <scope>NUCLEOTIDE SEQUENCE</scope>
    <source>
        <tissue evidence="11">Leaf</tissue>
    </source>
</reference>
<comment type="caution">
    <text evidence="11">The sequence shown here is derived from an EMBL/GenBank/DDBJ whole genome shotgun (WGS) entry which is preliminary data.</text>
</comment>
<evidence type="ECO:0000256" key="9">
    <source>
        <dbReference type="RuleBase" id="RU003975"/>
    </source>
</evidence>
<keyword evidence="9" id="KW-0444">Lipid biosynthesis</keyword>
<evidence type="ECO:0000259" key="10">
    <source>
        <dbReference type="PROSITE" id="PS51393"/>
    </source>
</evidence>
<keyword evidence="9" id="KW-0925">Oxylipin biosynthesis</keyword>
<dbReference type="AlphaFoldDB" id="A0A834WM20"/>
<keyword evidence="12" id="KW-1185">Reference proteome</keyword>
<keyword evidence="7 8" id="KW-0408">Iron</keyword>
<comment type="subcellular location">
    <subcellularLocation>
        <location evidence="2">Cytoplasm</location>
    </subcellularLocation>
</comment>
<accession>A0A834WM20</accession>
<dbReference type="PROSITE" id="PS00711">
    <property type="entry name" value="LIPOXYGENASE_1"/>
    <property type="match status" value="1"/>
</dbReference>
<evidence type="ECO:0000313" key="12">
    <source>
        <dbReference type="Proteomes" id="UP000634136"/>
    </source>
</evidence>
<dbReference type="Gene3D" id="3.10.450.60">
    <property type="match status" value="1"/>
</dbReference>
<comment type="pathway">
    <text evidence="9">Lipid metabolism; oxylipin biosynthesis.</text>
</comment>
<keyword evidence="9" id="KW-0443">Lipid metabolism</keyword>
<dbReference type="GO" id="GO:0016702">
    <property type="term" value="F:oxidoreductase activity, acting on single donors with incorporation of molecular oxygen, incorporation of two atoms of oxygen"/>
    <property type="evidence" value="ECO:0007669"/>
    <property type="project" value="InterPro"/>
</dbReference>
<feature type="domain" description="Lipoxygenase" evidence="10">
    <location>
        <begin position="2"/>
        <end position="675"/>
    </location>
</feature>
<comment type="similarity">
    <text evidence="8">Belongs to the lipoxygenase family.</text>
</comment>
<keyword evidence="3" id="KW-0963">Cytoplasm</keyword>
<dbReference type="EMBL" id="JAAIUW010000006">
    <property type="protein sequence ID" value="KAF7825888.1"/>
    <property type="molecule type" value="Genomic_DNA"/>
</dbReference>
<keyword evidence="6 8" id="KW-0560">Oxidoreductase</keyword>
<dbReference type="InterPro" id="IPR036226">
    <property type="entry name" value="LipOase_C_sf"/>
</dbReference>
<proteinExistence type="inferred from homology"/>
<dbReference type="PANTHER" id="PTHR11771">
    <property type="entry name" value="LIPOXYGENASE"/>
    <property type="match status" value="1"/>
</dbReference>
<dbReference type="PRINTS" id="PR00087">
    <property type="entry name" value="LIPOXYGENASE"/>
</dbReference>
<evidence type="ECO:0000256" key="7">
    <source>
        <dbReference type="ARBA" id="ARBA00023004"/>
    </source>
</evidence>
<dbReference type="UniPathway" id="UPA00382"/>
<comment type="function">
    <text evidence="9">Plant lipoxygenase may be involved in a number of diverse aspects of plant physiology including growth and development, pest resistance, and senescence or responses to wounding.</text>
</comment>
<dbReference type="InterPro" id="IPR000907">
    <property type="entry name" value="LipOase"/>
</dbReference>
<dbReference type="InterPro" id="IPR027433">
    <property type="entry name" value="Lipoxygenase_dom_3"/>
</dbReference>